<feature type="transmembrane region" description="Helical" evidence="1">
    <location>
        <begin position="31"/>
        <end position="53"/>
    </location>
</feature>
<evidence type="ECO:0000313" key="3">
    <source>
        <dbReference type="Proteomes" id="UP000263486"/>
    </source>
</evidence>
<keyword evidence="1" id="KW-0812">Transmembrane</keyword>
<evidence type="ECO:0000256" key="1">
    <source>
        <dbReference type="SAM" id="Phobius"/>
    </source>
</evidence>
<accession>A0ABX9KJ07</accession>
<dbReference type="EMBL" id="QUAJ01000006">
    <property type="protein sequence ID" value="REI42098.1"/>
    <property type="molecule type" value="Genomic_DNA"/>
</dbReference>
<proteinExistence type="predicted"/>
<organism evidence="2 3">
    <name type="scientific">Psychrilyobacter piezotolerans</name>
    <dbReference type="NCBI Taxonomy" id="2293438"/>
    <lineage>
        <taxon>Bacteria</taxon>
        <taxon>Fusobacteriati</taxon>
        <taxon>Fusobacteriota</taxon>
        <taxon>Fusobacteriia</taxon>
        <taxon>Fusobacteriales</taxon>
        <taxon>Fusobacteriaceae</taxon>
        <taxon>Psychrilyobacter</taxon>
    </lineage>
</organism>
<sequence>MNKKIREHKLQLLEKRLNYEENRRNNLYTRLTLPITLSTLILGGFGYVFNNLYRISHILISKKNVLFFLVFILIFVSILLVALGAFYLIKSLFGYKYEYLPLPSNHIKDIDNAVNYYDHEHYKDWEKNKIKINIYEDIDNLHIKNAIFIGDINTKENDRRVTNIYKSIKNLTISGLILLIVIIFIKYEGGEMSDKENKPKPIPPKPIPSSTVSLMENYDLGTDGITFEDLSIGFETINTNLEDNNKNDK</sequence>
<comment type="caution">
    <text evidence="2">The sequence shown here is derived from an EMBL/GenBank/DDBJ whole genome shotgun (WGS) entry which is preliminary data.</text>
</comment>
<keyword evidence="1" id="KW-1133">Transmembrane helix</keyword>
<feature type="transmembrane region" description="Helical" evidence="1">
    <location>
        <begin position="167"/>
        <end position="185"/>
    </location>
</feature>
<protein>
    <submittedName>
        <fullName evidence="2">Uncharacterized protein</fullName>
    </submittedName>
</protein>
<evidence type="ECO:0000313" key="2">
    <source>
        <dbReference type="EMBL" id="REI42098.1"/>
    </source>
</evidence>
<keyword evidence="1" id="KW-0472">Membrane</keyword>
<dbReference type="RefSeq" id="WP_114641782.1">
    <property type="nucleotide sequence ID" value="NZ_JAACIO010000007.1"/>
</dbReference>
<keyword evidence="3" id="KW-1185">Reference proteome</keyword>
<gene>
    <name evidence="2" type="ORF">DYH56_05095</name>
</gene>
<feature type="transmembrane region" description="Helical" evidence="1">
    <location>
        <begin position="65"/>
        <end position="89"/>
    </location>
</feature>
<dbReference type="Proteomes" id="UP000263486">
    <property type="component" value="Unassembled WGS sequence"/>
</dbReference>
<name>A0ABX9KJ07_9FUSO</name>
<reference evidence="2 3" key="1">
    <citation type="submission" date="2018-08" db="EMBL/GenBank/DDBJ databases">
        <title>Draft genome sequence of Psychrilyobacter sp. strain SD5 isolated from Black Sea water.</title>
        <authorList>
            <person name="Yadav S."/>
            <person name="Villanueva L."/>
            <person name="Damste J.S.S."/>
        </authorList>
    </citation>
    <scope>NUCLEOTIDE SEQUENCE [LARGE SCALE GENOMIC DNA]</scope>
    <source>
        <strain evidence="2 3">SD5</strain>
    </source>
</reference>